<comment type="caution">
    <text evidence="2">The sequence shown here is derived from an EMBL/GenBank/DDBJ whole genome shotgun (WGS) entry which is preliminary data.</text>
</comment>
<proteinExistence type="predicted"/>
<dbReference type="RefSeq" id="XP_026598194.1">
    <property type="nucleotide sequence ID" value="XM_026753275.1"/>
</dbReference>
<feature type="domain" description="Leucine-rich repeat" evidence="1">
    <location>
        <begin position="180"/>
        <end position="419"/>
    </location>
</feature>
<dbReference type="Gene3D" id="3.80.10.10">
    <property type="entry name" value="Ribonuclease Inhibitor"/>
    <property type="match status" value="1"/>
</dbReference>
<dbReference type="AlphaFoldDB" id="A0A3D8QAC8"/>
<evidence type="ECO:0000313" key="2">
    <source>
        <dbReference type="EMBL" id="RDW58568.1"/>
    </source>
</evidence>
<dbReference type="InterPro" id="IPR032675">
    <property type="entry name" value="LRR_dom_sf"/>
</dbReference>
<protein>
    <recommendedName>
        <fullName evidence="1">Leucine-rich repeat domain-containing protein</fullName>
    </recommendedName>
</protein>
<dbReference type="Proteomes" id="UP000256690">
    <property type="component" value="Unassembled WGS sequence"/>
</dbReference>
<dbReference type="Pfam" id="PF24969">
    <property type="entry name" value="LRR_15"/>
    <property type="match status" value="1"/>
</dbReference>
<evidence type="ECO:0000259" key="1">
    <source>
        <dbReference type="Pfam" id="PF24969"/>
    </source>
</evidence>
<dbReference type="STRING" id="1810919.A0A3D8QAC8"/>
<gene>
    <name evidence="2" type="ORF">DSM5745_11259</name>
</gene>
<dbReference type="GeneID" id="38121629"/>
<name>A0A3D8QAC8_9EURO</name>
<accession>A0A3D8QAC8</accession>
<reference evidence="2 3" key="1">
    <citation type="journal article" date="2018" name="IMA Fungus">
        <title>IMA Genome-F 9: Draft genome sequence of Annulohypoxylon stygium, Aspergillus mulundensis, Berkeleyomyces basicola (syn. Thielaviopsis basicola), Ceratocystis smalleyi, two Cercospora beticola strains, Coleophoma cylindrospora, Fusarium fracticaudum, Phialophora cf. hyalina, and Morchella septimelata.</title>
        <authorList>
            <person name="Wingfield B.D."/>
            <person name="Bills G.F."/>
            <person name="Dong Y."/>
            <person name="Huang W."/>
            <person name="Nel W.J."/>
            <person name="Swalarsk-Parry B.S."/>
            <person name="Vaghefi N."/>
            <person name="Wilken P.M."/>
            <person name="An Z."/>
            <person name="de Beer Z.W."/>
            <person name="De Vos L."/>
            <person name="Chen L."/>
            <person name="Duong T.A."/>
            <person name="Gao Y."/>
            <person name="Hammerbacher A."/>
            <person name="Kikkert J.R."/>
            <person name="Li Y."/>
            <person name="Li H."/>
            <person name="Li K."/>
            <person name="Li Q."/>
            <person name="Liu X."/>
            <person name="Ma X."/>
            <person name="Naidoo K."/>
            <person name="Pethybridge S.J."/>
            <person name="Sun J."/>
            <person name="Steenkamp E.T."/>
            <person name="van der Nest M.A."/>
            <person name="van Wyk S."/>
            <person name="Wingfield M.J."/>
            <person name="Xiong C."/>
            <person name="Yue Q."/>
            <person name="Zhang X."/>
        </authorList>
    </citation>
    <scope>NUCLEOTIDE SEQUENCE [LARGE SCALE GENOMIC DNA]</scope>
    <source>
        <strain evidence="2 3">DSM 5745</strain>
    </source>
</reference>
<dbReference type="InterPro" id="IPR056867">
    <property type="entry name" value="LRR_15"/>
</dbReference>
<evidence type="ECO:0000313" key="3">
    <source>
        <dbReference type="Proteomes" id="UP000256690"/>
    </source>
</evidence>
<dbReference type="OrthoDB" id="5130616at2759"/>
<keyword evidence="3" id="KW-1185">Reference proteome</keyword>
<dbReference type="EMBL" id="PVWQ01000023">
    <property type="protein sequence ID" value="RDW58568.1"/>
    <property type="molecule type" value="Genomic_DNA"/>
</dbReference>
<sequence length="488" mass="56322">MAHLPPEILTIIFRYLGPAIDPSIYFREFDARRDQVNALYVCRAWNFHLSAEFHRNLVILHPERLPALTVAVLASRRLAEAARHFKILTWTQHTPPVKYPGPLPENVRARVRQLSKSAEEQGQWCNDLLINKEDAWLALLLVSLPNLTSFGCHWRPTYDEWIPIMVARAAYHELTPPALQHLERLEVEEAHDDESMPEYHVARYFLPFFHLPSMRSLHAINFNEYDTASPEINHPAFQSAPGTSPIESLELSYSNGRYGLAGLITSCANLKSLDYQHHWSTPSYNLQFRPRAFYEPLATQSHSLEVLHFSDWGPVYYPWADDDDEKAADECDRWLGSLAHFDRLRELHIRAPNLLNFDQRDRDATGRIKKLADLLPRSLRSLKLTDCPKKHTTDLVDNLADFLSHREDMFPGLERLTIVTKVAEGSSRELYSGSKLRRSPYGIPFIPVRVACEEVGVEFTLDINETGEGNDWEWEVEDRELDEFSDDE</sequence>
<organism evidence="2 3">
    <name type="scientific">Aspergillus mulundensis</name>
    <dbReference type="NCBI Taxonomy" id="1810919"/>
    <lineage>
        <taxon>Eukaryota</taxon>
        <taxon>Fungi</taxon>
        <taxon>Dikarya</taxon>
        <taxon>Ascomycota</taxon>
        <taxon>Pezizomycotina</taxon>
        <taxon>Eurotiomycetes</taxon>
        <taxon>Eurotiomycetidae</taxon>
        <taxon>Eurotiales</taxon>
        <taxon>Aspergillaceae</taxon>
        <taxon>Aspergillus</taxon>
        <taxon>Aspergillus subgen. Nidulantes</taxon>
    </lineage>
</organism>